<feature type="binding site" evidence="1">
    <location>
        <position position="242"/>
    </location>
    <ligand>
        <name>prenylated FMN</name>
        <dbReference type="ChEBI" id="CHEBI:87746"/>
    </ligand>
</feature>
<dbReference type="SUPFAM" id="SSF143968">
    <property type="entry name" value="UbiD C-terminal domain-like"/>
    <property type="match status" value="1"/>
</dbReference>
<dbReference type="NCBIfam" id="TIGR00148">
    <property type="entry name" value="UbiD family decarboxylase"/>
    <property type="match status" value="1"/>
</dbReference>
<keyword evidence="1" id="KW-0456">Lyase</keyword>
<comment type="function">
    <text evidence="1">Catalyzes the reversible decarboxylation of aromatic carboxylic acids like ferulic acid, p-coumaric acid or cinnamic acid, producing the corresponding vinyl derivatives 4-vinylphenol, 4-vinylguaiacol, and styrene, respectively, which play the role of aroma metabolites.</text>
</comment>
<evidence type="ECO:0000259" key="2">
    <source>
        <dbReference type="Pfam" id="PF01977"/>
    </source>
</evidence>
<keyword evidence="1" id="KW-0464">Manganese</keyword>
<comment type="subunit">
    <text evidence="1">Homodimer. May form higher order oligomers.</text>
</comment>
<gene>
    <name evidence="1 5" type="primary">FDC1</name>
    <name evidence="5" type="ORF">E8E13_009025</name>
</gene>
<dbReference type="AlphaFoldDB" id="A0A9P4TMA0"/>
<dbReference type="InterPro" id="IPR032903">
    <property type="entry name" value="FDC-like"/>
</dbReference>
<dbReference type="PANTHER" id="PTHR30108">
    <property type="entry name" value="3-OCTAPRENYL-4-HYDROXYBENZOATE CARBOXY-LYASE-RELATED"/>
    <property type="match status" value="1"/>
</dbReference>
<reference evidence="5" key="1">
    <citation type="submission" date="2019-04" db="EMBL/GenBank/DDBJ databases">
        <title>Sequencing of skin fungus with MAO and IRED activity.</title>
        <authorList>
            <person name="Marsaioli A.J."/>
            <person name="Bonatto J.M.C."/>
            <person name="Reis Junior O."/>
        </authorList>
    </citation>
    <scope>NUCLEOTIDE SEQUENCE</scope>
    <source>
        <strain evidence="5">30M1</strain>
    </source>
</reference>
<comment type="catalytic activity">
    <reaction evidence="1">
        <text>(E)-cinnamate + H(+) = styrene + CO2</text>
        <dbReference type="Rhea" id="RHEA:46920"/>
        <dbReference type="ChEBI" id="CHEBI:15378"/>
        <dbReference type="ChEBI" id="CHEBI:15669"/>
        <dbReference type="ChEBI" id="CHEBI:16526"/>
        <dbReference type="ChEBI" id="CHEBI:27452"/>
        <dbReference type="EC" id="4.1.1.102"/>
    </reaction>
</comment>
<evidence type="ECO:0000256" key="1">
    <source>
        <dbReference type="HAMAP-Rule" id="MF_03196"/>
    </source>
</evidence>
<feature type="binding site" evidence="1">
    <location>
        <position position="242"/>
    </location>
    <ligand>
        <name>Mn(2+)</name>
        <dbReference type="ChEBI" id="CHEBI:29035"/>
    </ligand>
</feature>
<dbReference type="InterPro" id="IPR002830">
    <property type="entry name" value="UbiD"/>
</dbReference>
<dbReference type="Pfam" id="PF01977">
    <property type="entry name" value="UbiD"/>
    <property type="match status" value="1"/>
</dbReference>
<feature type="active site" description="Proton donor" evidence="1">
    <location>
        <position position="291"/>
    </location>
</feature>
<evidence type="ECO:0000313" key="6">
    <source>
        <dbReference type="Proteomes" id="UP000801428"/>
    </source>
</evidence>
<comment type="subcellular location">
    <subcellularLocation>
        <location evidence="1">Cytoplasm</location>
    </subcellularLocation>
</comment>
<dbReference type="GO" id="GO:0046281">
    <property type="term" value="P:cinnamic acid catabolic process"/>
    <property type="evidence" value="ECO:0007669"/>
    <property type="project" value="UniProtKB-UniRule"/>
</dbReference>
<dbReference type="PANTHER" id="PTHR30108:SF17">
    <property type="entry name" value="FERULIC ACID DECARBOXYLASE 1"/>
    <property type="match status" value="1"/>
</dbReference>
<dbReference type="Pfam" id="PF20695">
    <property type="entry name" value="UbiD_N"/>
    <property type="match status" value="1"/>
</dbReference>
<evidence type="ECO:0000259" key="4">
    <source>
        <dbReference type="Pfam" id="PF20696"/>
    </source>
</evidence>
<dbReference type="SUPFAM" id="SSF50475">
    <property type="entry name" value="FMN-binding split barrel"/>
    <property type="match status" value="1"/>
</dbReference>
<dbReference type="GO" id="GO:0016831">
    <property type="term" value="F:carboxy-lyase activity"/>
    <property type="evidence" value="ECO:0007669"/>
    <property type="project" value="UniProtKB-UniRule"/>
</dbReference>
<comment type="cofactor">
    <cofactor evidence="1">
        <name>Mn(2+)</name>
        <dbReference type="ChEBI" id="CHEBI:29035"/>
    </cofactor>
</comment>
<feature type="domain" description="3-octaprenyl-4-hydroxybenzoate carboxy-lyase-like C-terminal" evidence="4">
    <location>
        <begin position="333"/>
        <end position="469"/>
    </location>
</feature>
<dbReference type="InterPro" id="IPR049381">
    <property type="entry name" value="UbiD-like_C"/>
</dbReference>
<dbReference type="GO" id="GO:0033494">
    <property type="term" value="P:ferulate metabolic process"/>
    <property type="evidence" value="ECO:0007669"/>
    <property type="project" value="UniProtKB-UniRule"/>
</dbReference>
<name>A0A9P4TMA0_CURKU</name>
<dbReference type="OrthoDB" id="4878259at2759"/>
<dbReference type="Pfam" id="PF20696">
    <property type="entry name" value="UbiD_C"/>
    <property type="match status" value="1"/>
</dbReference>
<dbReference type="InterPro" id="IPR049383">
    <property type="entry name" value="UbiD-like_N"/>
</dbReference>
<feature type="binding site" evidence="1">
    <location>
        <position position="201"/>
    </location>
    <ligand>
        <name>Mn(2+)</name>
        <dbReference type="ChEBI" id="CHEBI:29035"/>
    </ligand>
</feature>
<feature type="binding site" evidence="1">
    <location>
        <position position="400"/>
    </location>
    <ligand>
        <name>prenylated FMN</name>
        <dbReference type="ChEBI" id="CHEBI:87746"/>
    </ligand>
</feature>
<keyword evidence="6" id="KW-1185">Reference proteome</keyword>
<feature type="binding site" evidence="1">
    <location>
        <begin position="178"/>
        <end position="183"/>
    </location>
    <ligand>
        <name>prenylated FMN</name>
        <dbReference type="ChEBI" id="CHEBI:87746"/>
    </ligand>
</feature>
<feature type="domain" description="3-octaprenyl-4-hydroxybenzoate carboxy-lyase-like Rift-related" evidence="2">
    <location>
        <begin position="127"/>
        <end position="327"/>
    </location>
</feature>
<dbReference type="GO" id="GO:0046872">
    <property type="term" value="F:metal ion binding"/>
    <property type="evidence" value="ECO:0007669"/>
    <property type="project" value="UniProtKB-KW"/>
</dbReference>
<comment type="cofactor">
    <cofactor evidence="1">
        <name>prenylated FMN</name>
        <dbReference type="ChEBI" id="CHEBI:87746"/>
    </cofactor>
    <text evidence="1">Binds 1 prenylated FMN per subunit.</text>
</comment>
<comment type="similarity">
    <text evidence="1">Belongs to the UbiD family. UbiD-like/FDC subfamily.</text>
</comment>
<comment type="catalytic activity">
    <reaction evidence="1">
        <text>(E)-ferulate + H(+) = 2-methoxy-4-vinylphenol + CO2</text>
        <dbReference type="Rhea" id="RHEA:33807"/>
        <dbReference type="ChEBI" id="CHEBI:15378"/>
        <dbReference type="ChEBI" id="CHEBI:16526"/>
        <dbReference type="ChEBI" id="CHEBI:29749"/>
        <dbReference type="ChEBI" id="CHEBI:42438"/>
        <dbReference type="EC" id="4.1.1.102"/>
    </reaction>
</comment>
<dbReference type="EMBL" id="SWKU01000002">
    <property type="protein sequence ID" value="KAF3009720.1"/>
    <property type="molecule type" value="Genomic_DNA"/>
</dbReference>
<keyword evidence="1" id="KW-0963">Cytoplasm</keyword>
<comment type="catalytic activity">
    <reaction evidence="1">
        <text>(E)-4-coumarate + H(+) = 4-vinylphenol + CO2</text>
        <dbReference type="Rhea" id="RHEA:33227"/>
        <dbReference type="ChEBI" id="CHEBI:1883"/>
        <dbReference type="ChEBI" id="CHEBI:12876"/>
        <dbReference type="ChEBI" id="CHEBI:15378"/>
        <dbReference type="ChEBI" id="CHEBI:16526"/>
        <dbReference type="EC" id="4.1.1.102"/>
    </reaction>
</comment>
<protein>
    <recommendedName>
        <fullName evidence="1">Ferulic acid decarboxylase 1</fullName>
        <ecNumber evidence="1">4.1.1.102</ecNumber>
    </recommendedName>
    <alternativeName>
        <fullName evidence="1">Phenacrylate decarboxylase</fullName>
    </alternativeName>
</protein>
<organism evidence="5 6">
    <name type="scientific">Curvularia kusanoi</name>
    <name type="common">Cochliobolus kusanoi</name>
    <dbReference type="NCBI Taxonomy" id="90978"/>
    <lineage>
        <taxon>Eukaryota</taxon>
        <taxon>Fungi</taxon>
        <taxon>Dikarya</taxon>
        <taxon>Ascomycota</taxon>
        <taxon>Pezizomycotina</taxon>
        <taxon>Dothideomycetes</taxon>
        <taxon>Pleosporomycetidae</taxon>
        <taxon>Pleosporales</taxon>
        <taxon>Pleosporineae</taxon>
        <taxon>Pleosporaceae</taxon>
        <taxon>Curvularia</taxon>
    </lineage>
</organism>
<evidence type="ECO:0000259" key="3">
    <source>
        <dbReference type="Pfam" id="PF20695"/>
    </source>
</evidence>
<accession>A0A9P4TMA0</accession>
<dbReference type="Proteomes" id="UP000801428">
    <property type="component" value="Unassembled WGS sequence"/>
</dbReference>
<feature type="binding site" evidence="1">
    <location>
        <position position="178"/>
    </location>
    <ligand>
        <name>Mn(2+)</name>
        <dbReference type="ChEBI" id="CHEBI:29035"/>
    </ligand>
</feature>
<dbReference type="Gene3D" id="3.40.1670.10">
    <property type="entry name" value="UbiD C-terminal domain-like"/>
    <property type="match status" value="1"/>
</dbReference>
<evidence type="ECO:0000313" key="5">
    <source>
        <dbReference type="EMBL" id="KAF3009720.1"/>
    </source>
</evidence>
<dbReference type="GO" id="GO:0005737">
    <property type="term" value="C:cytoplasm"/>
    <property type="evidence" value="ECO:0007669"/>
    <property type="project" value="UniProtKB-SubCell"/>
</dbReference>
<keyword evidence="1" id="KW-0479">Metal-binding</keyword>
<dbReference type="HAMAP" id="MF_01983">
    <property type="entry name" value="UbiD_FDC"/>
    <property type="match status" value="1"/>
</dbReference>
<comment type="caution">
    <text evidence="5">The sequence shown here is derived from an EMBL/GenBank/DDBJ whole genome shotgun (WGS) entry which is preliminary data.</text>
</comment>
<dbReference type="EC" id="4.1.1.102" evidence="1"/>
<feature type="binding site" evidence="1">
    <location>
        <begin position="200"/>
        <end position="201"/>
    </location>
    <ligand>
        <name>prenylated FMN</name>
        <dbReference type="ChEBI" id="CHEBI:87746"/>
    </ligand>
</feature>
<sequence>MASSDLPTSATQQLEPHLDFRSFIEVLKHDDDLVEIEELFDPYLEIGAVIRKVCETNDKAPLFNNVKGAKNGLWRILGAPASLRNQPNQTYGRIARHLGLLPTASITEILQMMISPADLAPIEPRIVETGPCKENILSEGEFDLTDLPAPFLHQSDGGRYIQTYGMHVLQSPDGKWTNWSIARAMVDDRNHLVALITDPQHIWQVQQMWKNIGKDVPWALCFGVPPMAIMASSMPIPDGVSEASYVGAMAGKPLDLVKCESNGLYVPANSEIVMEGSLSVTETALEGPFGEMHGYVFKNDAHPMPRIKVNKITHRNNAILPVCNSGRITDETHTLAGTLAAAQIAKLCQTAGLPVIEAFPVFETQVTWVALKIDTSKLRILKTTPEKFRKLLGDTVFSVKAGLTIHRLVLVGEDIDIYNSKDVFFAFSTRCRPGTDETFFQECRGFPLIPYMSHGTAAPNKGGKVVSDALLPIEYTEGPNWDISDFKSSYPKKLQDKINERWQQMGFRESQF</sequence>
<proteinExistence type="inferred from homology"/>
<dbReference type="InterPro" id="IPR048304">
    <property type="entry name" value="UbiD_Rift_dom"/>
</dbReference>
<feature type="domain" description="3-octaprenyl-4-hydroxybenzoate carboxy-lyase-like N-terminal" evidence="3">
    <location>
        <begin position="24"/>
        <end position="112"/>
    </location>
</feature>
<keyword evidence="1" id="KW-0210">Decarboxylase</keyword>
<dbReference type="Gene3D" id="1.20.5.4570">
    <property type="match status" value="1"/>
</dbReference>